<keyword evidence="2" id="KW-0238">DNA-binding</keyword>
<evidence type="ECO:0000256" key="3">
    <source>
        <dbReference type="ARBA" id="ARBA00023163"/>
    </source>
</evidence>
<dbReference type="SUPFAM" id="SSF47413">
    <property type="entry name" value="lambda repressor-like DNA-binding domains"/>
    <property type="match status" value="1"/>
</dbReference>
<organism evidence="5 6">
    <name type="scientific">Anaerocolumna sedimenticola</name>
    <dbReference type="NCBI Taxonomy" id="2696063"/>
    <lineage>
        <taxon>Bacteria</taxon>
        <taxon>Bacillati</taxon>
        <taxon>Bacillota</taxon>
        <taxon>Clostridia</taxon>
        <taxon>Lachnospirales</taxon>
        <taxon>Lachnospiraceae</taxon>
        <taxon>Anaerocolumna</taxon>
    </lineage>
</organism>
<dbReference type="GO" id="GO:0000976">
    <property type="term" value="F:transcription cis-regulatory region binding"/>
    <property type="evidence" value="ECO:0007669"/>
    <property type="project" value="TreeGrafter"/>
</dbReference>
<evidence type="ECO:0000313" key="5">
    <source>
        <dbReference type="EMBL" id="QHQ62980.1"/>
    </source>
</evidence>
<dbReference type="InterPro" id="IPR000843">
    <property type="entry name" value="HTH_LacI"/>
</dbReference>
<dbReference type="SUPFAM" id="SSF53822">
    <property type="entry name" value="Periplasmic binding protein-like I"/>
    <property type="match status" value="1"/>
</dbReference>
<dbReference type="CDD" id="cd06267">
    <property type="entry name" value="PBP1_LacI_sugar_binding-like"/>
    <property type="match status" value="1"/>
</dbReference>
<dbReference type="RefSeq" id="WP_161839802.1">
    <property type="nucleotide sequence ID" value="NZ_CP048000.1"/>
</dbReference>
<name>A0A6P1TNZ4_9FIRM</name>
<evidence type="ECO:0000313" key="6">
    <source>
        <dbReference type="Proteomes" id="UP000464314"/>
    </source>
</evidence>
<dbReference type="InterPro" id="IPR028082">
    <property type="entry name" value="Peripla_BP_I"/>
</dbReference>
<dbReference type="EMBL" id="CP048000">
    <property type="protein sequence ID" value="QHQ62980.1"/>
    <property type="molecule type" value="Genomic_DNA"/>
</dbReference>
<dbReference type="Gene3D" id="1.10.260.40">
    <property type="entry name" value="lambda repressor-like DNA-binding domains"/>
    <property type="match status" value="1"/>
</dbReference>
<accession>A0A6P1TNZ4</accession>
<dbReference type="Gene3D" id="3.40.50.2300">
    <property type="match status" value="2"/>
</dbReference>
<feature type="domain" description="HTH lacI-type" evidence="4">
    <location>
        <begin position="2"/>
        <end position="56"/>
    </location>
</feature>
<keyword evidence="3" id="KW-0804">Transcription</keyword>
<proteinExistence type="predicted"/>
<dbReference type="InterPro" id="IPR046335">
    <property type="entry name" value="LacI/GalR-like_sensor"/>
</dbReference>
<evidence type="ECO:0000256" key="1">
    <source>
        <dbReference type="ARBA" id="ARBA00023015"/>
    </source>
</evidence>
<dbReference type="GO" id="GO:0003700">
    <property type="term" value="F:DNA-binding transcription factor activity"/>
    <property type="evidence" value="ECO:0007669"/>
    <property type="project" value="TreeGrafter"/>
</dbReference>
<keyword evidence="6" id="KW-1185">Reference proteome</keyword>
<dbReference type="Proteomes" id="UP000464314">
    <property type="component" value="Chromosome"/>
</dbReference>
<evidence type="ECO:0000256" key="2">
    <source>
        <dbReference type="ARBA" id="ARBA00023125"/>
    </source>
</evidence>
<dbReference type="KEGG" id="anr:Ana3638_21145"/>
<keyword evidence="1" id="KW-0805">Transcription regulation</keyword>
<dbReference type="Pfam" id="PF00356">
    <property type="entry name" value="LacI"/>
    <property type="match status" value="1"/>
</dbReference>
<evidence type="ECO:0000259" key="4">
    <source>
        <dbReference type="PROSITE" id="PS50932"/>
    </source>
</evidence>
<dbReference type="PANTHER" id="PTHR30146:SF109">
    <property type="entry name" value="HTH-TYPE TRANSCRIPTIONAL REGULATOR GALS"/>
    <property type="match status" value="1"/>
</dbReference>
<protein>
    <submittedName>
        <fullName evidence="5">Substrate-binding domain-containing protein</fullName>
    </submittedName>
</protein>
<dbReference type="CDD" id="cd01392">
    <property type="entry name" value="HTH_LacI"/>
    <property type="match status" value="1"/>
</dbReference>
<sequence length="326" mass="36133">MVTRKDVAQKAGVSEATVSYVINNTKSITPEVRDRVLSVIQELNYRPNLVARSLVTKQTRHVALMVDNLKNPHYCEILEGAQSIASKAGYIVSVISINVSNKDDVLELAGRGVDGIILALGSKEKDRNDFSNLHIPCVWIDDNVYVDYKKAIFDMVECLKSKGHRNIGFLSGIPINNPAHVRYKDFIKALQYFGLEVNHNLIVDAQSDGDTDENAGELAMKELLLRKEEFTAVFAINDLMALGASKAIRDADLKLPQDISLVGCDHLKILDKIEPSLSTLDAGAFQIGCALMHQLIAKIKGDPHFKQSITAEFLCKDSIYDLTKYD</sequence>
<reference evidence="5 6" key="1">
    <citation type="submission" date="2020-01" db="EMBL/GenBank/DDBJ databases">
        <title>Genome analysis of Anaerocolumna sp. CBA3638.</title>
        <authorList>
            <person name="Kim J."/>
            <person name="Roh S.W."/>
        </authorList>
    </citation>
    <scope>NUCLEOTIDE SEQUENCE [LARGE SCALE GENOMIC DNA]</scope>
    <source>
        <strain evidence="5 6">CBA3638</strain>
    </source>
</reference>
<gene>
    <name evidence="5" type="ORF">Ana3638_21145</name>
</gene>
<dbReference type="InterPro" id="IPR010982">
    <property type="entry name" value="Lambda_DNA-bd_dom_sf"/>
</dbReference>
<dbReference type="SMART" id="SM00354">
    <property type="entry name" value="HTH_LACI"/>
    <property type="match status" value="1"/>
</dbReference>
<dbReference type="AlphaFoldDB" id="A0A6P1TNZ4"/>
<dbReference type="PANTHER" id="PTHR30146">
    <property type="entry name" value="LACI-RELATED TRANSCRIPTIONAL REPRESSOR"/>
    <property type="match status" value="1"/>
</dbReference>
<dbReference type="PROSITE" id="PS50932">
    <property type="entry name" value="HTH_LACI_2"/>
    <property type="match status" value="1"/>
</dbReference>
<dbReference type="Pfam" id="PF13377">
    <property type="entry name" value="Peripla_BP_3"/>
    <property type="match status" value="1"/>
</dbReference>